<dbReference type="InterPro" id="IPR042042">
    <property type="entry name" value="Tip20p_domB"/>
</dbReference>
<comment type="caution">
    <text evidence="1">The sequence shown here is derived from an EMBL/GenBank/DDBJ whole genome shotgun (WGS) entry which is preliminary data.</text>
</comment>
<keyword evidence="2" id="KW-1185">Reference proteome</keyword>
<name>A0A9P5YRE6_9AGAR</name>
<proteinExistence type="predicted"/>
<dbReference type="PANTHER" id="PTHR13520">
    <property type="entry name" value="RAD50-INTERACTING PROTEIN 1 RINT-1"/>
    <property type="match status" value="1"/>
</dbReference>
<evidence type="ECO:0000313" key="1">
    <source>
        <dbReference type="EMBL" id="KAF9474087.1"/>
    </source>
</evidence>
<dbReference type="AlphaFoldDB" id="A0A9P5YRE6"/>
<sequence>MSSSHIKSFLQPPNLESSQNRAKDAINLHFAFIESLDNLESLVLEFQRRHDELGGSVASSQNEVDKLVSESRVAVESNLTAAEELSLIRHSLNDELSDLAKGLISLQYNENREPLLLEDLETLHRNLKELQTVKEYIQVIEHVLKLSEGAVEEAKNTTKVTNDSMNSYKALQTYVATVTRCSSPNETGSAYQRLNLITFLKVLRDKTWNDIKSVLFGTLLEAAEKIGWPSPVDYVTYPSQDRKAFEYAFVNLLRLQTLSNQLHQTSSSEEKEGLYPFQALVQPISLRFKYHFEGSRQTNKLEKPEWYLTHIQNVSHEHAPFMKAIVQRLLEKTEFKDISAWREFTHLLLPLLSRKLRKTMPLLLNHPSLLAHTIYQTLSFDAAVLEEGFALEGTSFAEGNGNWDGISEVILGNADWFETWLNAEKKFVESQYNEVINASDAWSMADETDEDNHSRDVKPTVSSRRIKSLVEQVTDRYSPLPRPMQKAHFLVLIQLPLLEEYYDRISSSLVAFETLSSIFVRAVPGALNFSARETSNQEDPRNRTSGTSGSNSLCKALLSASYMEACLEKWGEDIFFLQFWTEFNTNEDLRRWAQRSPLLPRLSDFDASAPGETVFNEMISRYHQLAVRAEDMLVQLICSEIEQGLRAHRTAVSANNPASEELEFALSQTLLAPIGLLSSHLMLLRATLPRTTFTVLYRRIAQRLAEHIMHHQILYRGQISVQDGKATRSECELWVETCQAAVEGSLGGGRQRVQAPWAKVLEGGRIVGMEGEAWERINRVTFGPESDAKWEEAVLDLVGVSEMGRDEVGAILKRREA</sequence>
<gene>
    <name evidence="1" type="ORF">BDN70DRAFT_962278</name>
</gene>
<evidence type="ECO:0000313" key="2">
    <source>
        <dbReference type="Proteomes" id="UP000807469"/>
    </source>
</evidence>
<reference evidence="1" key="1">
    <citation type="submission" date="2020-11" db="EMBL/GenBank/DDBJ databases">
        <authorList>
            <consortium name="DOE Joint Genome Institute"/>
            <person name="Ahrendt S."/>
            <person name="Riley R."/>
            <person name="Andreopoulos W."/>
            <person name="Labutti K."/>
            <person name="Pangilinan J."/>
            <person name="Ruiz-Duenas F.J."/>
            <person name="Barrasa J.M."/>
            <person name="Sanchez-Garcia M."/>
            <person name="Camarero S."/>
            <person name="Miyauchi S."/>
            <person name="Serrano A."/>
            <person name="Linde D."/>
            <person name="Babiker R."/>
            <person name="Drula E."/>
            <person name="Ayuso-Fernandez I."/>
            <person name="Pacheco R."/>
            <person name="Padilla G."/>
            <person name="Ferreira P."/>
            <person name="Barriuso J."/>
            <person name="Kellner H."/>
            <person name="Castanera R."/>
            <person name="Alfaro M."/>
            <person name="Ramirez L."/>
            <person name="Pisabarro A.G."/>
            <person name="Kuo A."/>
            <person name="Tritt A."/>
            <person name="Lipzen A."/>
            <person name="He G."/>
            <person name="Yan M."/>
            <person name="Ng V."/>
            <person name="Cullen D."/>
            <person name="Martin F."/>
            <person name="Rosso M.-N."/>
            <person name="Henrissat B."/>
            <person name="Hibbett D."/>
            <person name="Martinez A.T."/>
            <person name="Grigoriev I.V."/>
        </authorList>
    </citation>
    <scope>NUCLEOTIDE SEQUENCE</scope>
    <source>
        <strain evidence="1">CIRM-BRFM 674</strain>
    </source>
</reference>
<dbReference type="InterPro" id="IPR007528">
    <property type="entry name" value="RINT1_Tip20"/>
</dbReference>
<dbReference type="Gene3D" id="1.20.58.1420">
    <property type="entry name" value="Dsl1p vesicle tethering complex, Tip20p subunit, domain B"/>
    <property type="match status" value="1"/>
</dbReference>
<dbReference type="PROSITE" id="PS51386">
    <property type="entry name" value="RINT1_TIP20"/>
    <property type="match status" value="1"/>
</dbReference>
<dbReference type="GO" id="GO:0060628">
    <property type="term" value="P:regulation of ER to Golgi vesicle-mediated transport"/>
    <property type="evidence" value="ECO:0007669"/>
    <property type="project" value="TreeGrafter"/>
</dbReference>
<protein>
    <submittedName>
        <fullName evidence="1">RINT-1 family protein</fullName>
    </submittedName>
</protein>
<dbReference type="GO" id="GO:0070939">
    <property type="term" value="C:Dsl1/NZR complex"/>
    <property type="evidence" value="ECO:0007669"/>
    <property type="project" value="InterPro"/>
</dbReference>
<dbReference type="GO" id="GO:0006890">
    <property type="term" value="P:retrograde vesicle-mediated transport, Golgi to endoplasmic reticulum"/>
    <property type="evidence" value="ECO:0007669"/>
    <property type="project" value="InterPro"/>
</dbReference>
<dbReference type="OrthoDB" id="407410at2759"/>
<dbReference type="EMBL" id="MU155397">
    <property type="protein sequence ID" value="KAF9474087.1"/>
    <property type="molecule type" value="Genomic_DNA"/>
</dbReference>
<dbReference type="GO" id="GO:0006888">
    <property type="term" value="P:endoplasmic reticulum to Golgi vesicle-mediated transport"/>
    <property type="evidence" value="ECO:0007669"/>
    <property type="project" value="InterPro"/>
</dbReference>
<accession>A0A9P5YRE6</accession>
<dbReference type="PANTHER" id="PTHR13520:SF0">
    <property type="entry name" value="RAD50-INTERACTING PROTEIN 1"/>
    <property type="match status" value="1"/>
</dbReference>
<dbReference type="Pfam" id="PF04437">
    <property type="entry name" value="RINT1_TIP1"/>
    <property type="match status" value="1"/>
</dbReference>
<dbReference type="Proteomes" id="UP000807469">
    <property type="component" value="Unassembled WGS sequence"/>
</dbReference>
<organism evidence="1 2">
    <name type="scientific">Pholiota conissans</name>
    <dbReference type="NCBI Taxonomy" id="109636"/>
    <lineage>
        <taxon>Eukaryota</taxon>
        <taxon>Fungi</taxon>
        <taxon>Dikarya</taxon>
        <taxon>Basidiomycota</taxon>
        <taxon>Agaricomycotina</taxon>
        <taxon>Agaricomycetes</taxon>
        <taxon>Agaricomycetidae</taxon>
        <taxon>Agaricales</taxon>
        <taxon>Agaricineae</taxon>
        <taxon>Strophariaceae</taxon>
        <taxon>Pholiota</taxon>
    </lineage>
</organism>